<evidence type="ECO:0000259" key="2">
    <source>
        <dbReference type="Pfam" id="PF13577"/>
    </source>
</evidence>
<evidence type="ECO:0000313" key="3">
    <source>
        <dbReference type="EMBL" id="MBB5112747.1"/>
    </source>
</evidence>
<gene>
    <name evidence="3" type="ORF">FHU28_002586</name>
</gene>
<dbReference type="SUPFAM" id="SSF54427">
    <property type="entry name" value="NTF2-like"/>
    <property type="match status" value="3"/>
</dbReference>
<dbReference type="Pfam" id="PF13577">
    <property type="entry name" value="SnoaL_4"/>
    <property type="match status" value="3"/>
</dbReference>
<keyword evidence="1" id="KW-0732">Signal</keyword>
<dbReference type="InterPro" id="IPR037401">
    <property type="entry name" value="SnoaL-like"/>
</dbReference>
<dbReference type="InterPro" id="IPR006311">
    <property type="entry name" value="TAT_signal"/>
</dbReference>
<feature type="domain" description="SnoaL-like" evidence="2">
    <location>
        <begin position="434"/>
        <end position="550"/>
    </location>
</feature>
<reference evidence="3 4" key="1">
    <citation type="submission" date="2020-08" db="EMBL/GenBank/DDBJ databases">
        <title>Sequencing the genomes of 1000 actinobacteria strains.</title>
        <authorList>
            <person name="Klenk H.-P."/>
        </authorList>
    </citation>
    <scope>NUCLEOTIDE SEQUENCE [LARGE SCALE GENOMIC DNA]</scope>
    <source>
        <strain evidence="3 4">DSM 43036</strain>
    </source>
</reference>
<feature type="signal peptide" evidence="1">
    <location>
        <begin position="1"/>
        <end position="32"/>
    </location>
</feature>
<comment type="caution">
    <text evidence="3">The sequence shown here is derived from an EMBL/GenBank/DDBJ whole genome shotgun (WGS) entry which is preliminary data.</text>
</comment>
<name>A0ABR6MEH1_MICEC</name>
<dbReference type="EMBL" id="JACHJC010000001">
    <property type="protein sequence ID" value="MBB5112747.1"/>
    <property type="molecule type" value="Genomic_DNA"/>
</dbReference>
<protein>
    <recommendedName>
        <fullName evidence="2">SnoaL-like domain-containing protein</fullName>
    </recommendedName>
</protein>
<feature type="chain" id="PRO_5045478563" description="SnoaL-like domain-containing protein" evidence="1">
    <location>
        <begin position="33"/>
        <end position="671"/>
    </location>
</feature>
<dbReference type="Proteomes" id="UP000618986">
    <property type="component" value="Unassembled WGS sequence"/>
</dbReference>
<feature type="domain" description="SnoaL-like" evidence="2">
    <location>
        <begin position="48"/>
        <end position="174"/>
    </location>
</feature>
<dbReference type="Gene3D" id="3.10.450.50">
    <property type="match status" value="3"/>
</dbReference>
<proteinExistence type="predicted"/>
<evidence type="ECO:0000313" key="4">
    <source>
        <dbReference type="Proteomes" id="UP000618986"/>
    </source>
</evidence>
<evidence type="ECO:0000256" key="1">
    <source>
        <dbReference type="SAM" id="SignalP"/>
    </source>
</evidence>
<dbReference type="InterPro" id="IPR032710">
    <property type="entry name" value="NTF2-like_dom_sf"/>
</dbReference>
<dbReference type="GeneID" id="300293169"/>
<sequence>MRRLTRRLTATASALLLVAAGMVALQAPSAAAATPTITLDTLARDLVRVESLREVKDVQRTYAHLAQYGRWSDMAALFSTDATFQWGDETVTGRPAIRDWLEADAGAMNGVNPGSLHTVIVDQPLVNLSVDGLSAKARWNGFRFLGDGAGAARIEGGIYENEYVFENGRWRISLLHYYPQYEGDYATGWRNKDLALLPIVPYHFTPDEAGVPIPEPVGPAPRAGTTVNKVAARIDKLNSEDAVRNLQHAYGYYVDRRMWSDVVDLFANGASVSIDNVGTFRGAAGVRQAMERMGPENLSQGILNERIQFDTIVDVHTSGTQATARGIEFAMVGDANTRAASWEISVFHNHFVKQGGVWKLKDMNITPLVIAPYSTGWGDGGIAPAPTRVPAFLDVEARSQQNAGGAASSNRNLADLDRRLARSLAFDGAENVSMAYTAYLDDLRIYDMAQIHAEFGHKLSPFAGYFQGPDRIRQAGVTVYGTNPSTMRASISYHWRPQPVILVSEDGRSATMRARLLQPRTSRTNAGAFNGAMYNDEFVLENGIWRIWSLTIDEFYWQSTNWAGGWAAANPRNPSLPDPAPSTLVTRYPPDVLLSSMGERSRGFQGGSPGYIAWPGIVPMWFHYKNPVSGREPQFYWPQCAPCEVRPDWRMTEHGWQQPPLGPQVDGVDLG</sequence>
<keyword evidence="4" id="KW-1185">Reference proteome</keyword>
<feature type="domain" description="SnoaL-like" evidence="2">
    <location>
        <begin position="236"/>
        <end position="363"/>
    </location>
</feature>
<organism evidence="3 4">
    <name type="scientific">Micromonospora echinospora</name>
    <name type="common">Micromonospora purpurea</name>
    <dbReference type="NCBI Taxonomy" id="1877"/>
    <lineage>
        <taxon>Bacteria</taxon>
        <taxon>Bacillati</taxon>
        <taxon>Actinomycetota</taxon>
        <taxon>Actinomycetes</taxon>
        <taxon>Micromonosporales</taxon>
        <taxon>Micromonosporaceae</taxon>
        <taxon>Micromonospora</taxon>
    </lineage>
</organism>
<dbReference type="RefSeq" id="WP_184683997.1">
    <property type="nucleotide sequence ID" value="NZ_JACHJC010000001.1"/>
</dbReference>
<accession>A0ABR6MEH1</accession>
<dbReference type="PROSITE" id="PS51318">
    <property type="entry name" value="TAT"/>
    <property type="match status" value="1"/>
</dbReference>